<dbReference type="Proteomes" id="UP000190559">
    <property type="component" value="Unassembled WGS sequence"/>
</dbReference>
<dbReference type="AlphaFoldDB" id="A0A1T1P2X9"/>
<organism evidence="1 2">
    <name type="scientific">Xanthomonas axonopodis pv. melhusii</name>
    <dbReference type="NCBI Taxonomy" id="487834"/>
    <lineage>
        <taxon>Bacteria</taxon>
        <taxon>Pseudomonadati</taxon>
        <taxon>Pseudomonadota</taxon>
        <taxon>Gammaproteobacteria</taxon>
        <taxon>Lysobacterales</taxon>
        <taxon>Lysobacteraceae</taxon>
        <taxon>Xanthomonas</taxon>
    </lineage>
</organism>
<protein>
    <submittedName>
        <fullName evidence="1">Uncharacterized protein</fullName>
    </submittedName>
</protein>
<name>A0A1T1P2X9_9XANT</name>
<sequence>MSRLRDLHLARCVSAACSADGCLYSPASASASASASAFAVRLFGRVQRVVRAGAARLVAAGRQER</sequence>
<evidence type="ECO:0000313" key="1">
    <source>
        <dbReference type="EMBL" id="OOW69997.1"/>
    </source>
</evidence>
<gene>
    <name evidence="1" type="ORF">Xmlh_10095</name>
</gene>
<proteinExistence type="predicted"/>
<comment type="caution">
    <text evidence="1">The sequence shown here is derived from an EMBL/GenBank/DDBJ whole genome shotgun (WGS) entry which is preliminary data.</text>
</comment>
<evidence type="ECO:0000313" key="2">
    <source>
        <dbReference type="Proteomes" id="UP000190559"/>
    </source>
</evidence>
<reference evidence="1 2" key="1">
    <citation type="submission" date="2015-12" db="EMBL/GenBank/DDBJ databases">
        <authorList>
            <person name="Shamseldin A."/>
            <person name="Moawad H."/>
            <person name="Abd El-Rahim W.M."/>
            <person name="Sadowsky M.J."/>
        </authorList>
    </citation>
    <scope>NUCLEOTIDE SEQUENCE [LARGE SCALE GENOMIC DNA]</scope>
    <source>
        <strain evidence="1 2">LMG9050</strain>
    </source>
</reference>
<accession>A0A1T1P2X9</accession>
<dbReference type="EMBL" id="LOJW01000015">
    <property type="protein sequence ID" value="OOW69997.1"/>
    <property type="molecule type" value="Genomic_DNA"/>
</dbReference>